<feature type="binding site" evidence="3">
    <location>
        <begin position="508"/>
        <end position="515"/>
    </location>
    <ligand>
        <name>ATP</name>
        <dbReference type="ChEBI" id="CHEBI:30616"/>
    </ligand>
</feature>
<feature type="domain" description="FHA" evidence="5">
    <location>
        <begin position="4"/>
        <end position="54"/>
    </location>
</feature>
<dbReference type="Proteomes" id="UP000823604">
    <property type="component" value="Unassembled WGS sequence"/>
</dbReference>
<dbReference type="InterPro" id="IPR002543">
    <property type="entry name" value="FtsK_dom"/>
</dbReference>
<feature type="domain" description="FtsK" evidence="6">
    <location>
        <begin position="487"/>
        <end position="683"/>
    </location>
</feature>
<evidence type="ECO:0000256" key="3">
    <source>
        <dbReference type="PROSITE-ProRule" id="PRU00289"/>
    </source>
</evidence>
<gene>
    <name evidence="7" type="ORF">IAB81_03250</name>
</gene>
<evidence type="ECO:0000313" key="8">
    <source>
        <dbReference type="Proteomes" id="UP000823604"/>
    </source>
</evidence>
<organism evidence="7 8">
    <name type="scientific">Candidatus Merdivivens pullicola</name>
    <dbReference type="NCBI Taxonomy" id="2840872"/>
    <lineage>
        <taxon>Bacteria</taxon>
        <taxon>Pseudomonadati</taxon>
        <taxon>Bacteroidota</taxon>
        <taxon>Bacteroidia</taxon>
        <taxon>Bacteroidales</taxon>
        <taxon>Muribaculaceae</taxon>
        <taxon>Muribaculaceae incertae sedis</taxon>
        <taxon>Candidatus Merdivivens</taxon>
    </lineage>
</organism>
<dbReference type="InterPro" id="IPR000253">
    <property type="entry name" value="FHA_dom"/>
</dbReference>
<dbReference type="Pfam" id="PF01580">
    <property type="entry name" value="FtsK_SpoIIIE"/>
    <property type="match status" value="1"/>
</dbReference>
<dbReference type="Gene3D" id="3.40.50.300">
    <property type="entry name" value="P-loop containing nucleotide triphosphate hydrolases"/>
    <property type="match status" value="1"/>
</dbReference>
<evidence type="ECO:0000259" key="6">
    <source>
        <dbReference type="PROSITE" id="PS50901"/>
    </source>
</evidence>
<sequence length="1016" mass="116539">MKIIKIGRYPDNDIIIENDQKVSRHHLQIQLDDNGNYMVTDDSKNGTYIGKRLIHHQTIKISEQDKIRIGDTDVEWLDYFKNDEESKEPAIKVPDKVPQENDNDIVTEINHILSFLPGTGQNIPHTKVFKSTELEKIYYLQEYEKSSNILNTITKRLKGTSSRLLIGNVKDAYIDNENYYSEIFDRYYETSDAKSSIWRKIRNNGSMPASTVLLGNKLTTLNFKDTSFIVRERHFINLLNVQNVVIRYNDNTKPEALDVVNTMVGRLMAATAPGNLTFTTVDSFEMDGTSDIFKFFSKNIYQILVRPEEIRKYFIEIENRIGDIIQNLLLGPIKSLADYNQNKENKEPYHIIIIEDFPAGIDGESLHHLKLIMKNGVRAGVNVILLLNEDRIKYSEETQKAYNNMRMVELEKSDCAVLDLTGNTTNNIHFETLPDNCLHEIVQYVNSGIEVRKEESILFADYLAPESEWWNRKSAKFIEIPFGVSADKRIHSLRITQESGQNSAIVIGIPGSGKSVFLHTLICNAAINYSPEELNMYLIDFSGVEFNAYAIGNLPHARVIAPEAEREFGLSVLKELYEEGSRRQDICRENDVSSIVDLKAKRPDIYMPRLLVIIDEFQKFFEIENDAISREANTKIHTIIQEFRKFGINLILATQKLPSSSILPKDLIANRVVFESSPADFSALISLQGTMKMPLLQTGECIYNSKSGSPYDNARVRGFLVTKRDIDNLLQRMTLFEKTQKSEKHFDLRVFRGNDLPDFTKRRKINDYDMPCEFPKEAAAYFGESIAISETDVNAVLRKESSNNILIMGGEPHIAQRIAFYAMCSTTNAYIDNAATYHVLDFMRNDDSVKKDLHTILSYIPFKSRASCNLADVQESLESIRQEIDLRRQDENLPQNHIYLTIFAFQLARMFDRGGRRGDDVSECGTLLDYILRNGPSVGVFTILQCDNYDNLYRIGNPLSYFSYRIALQMNEGDSNKIMGSSIANKLFDFSRKSSVYRAYFRDNNRNVTIKFKPYK</sequence>
<dbReference type="GO" id="GO:0005524">
    <property type="term" value="F:ATP binding"/>
    <property type="evidence" value="ECO:0007669"/>
    <property type="project" value="UniProtKB-UniRule"/>
</dbReference>
<dbReference type="Gene3D" id="2.60.200.20">
    <property type="match status" value="1"/>
</dbReference>
<dbReference type="PROSITE" id="PS50901">
    <property type="entry name" value="FTSK"/>
    <property type="match status" value="1"/>
</dbReference>
<dbReference type="GO" id="GO:0003677">
    <property type="term" value="F:DNA binding"/>
    <property type="evidence" value="ECO:0007669"/>
    <property type="project" value="InterPro"/>
</dbReference>
<reference evidence="7" key="1">
    <citation type="submission" date="2020-10" db="EMBL/GenBank/DDBJ databases">
        <authorList>
            <person name="Gilroy R."/>
        </authorList>
    </citation>
    <scope>NUCLEOTIDE SEQUENCE</scope>
    <source>
        <strain evidence="7">B1-8020</strain>
    </source>
</reference>
<dbReference type="InterPro" id="IPR050206">
    <property type="entry name" value="FtsK/SpoIIIE/SftA"/>
</dbReference>
<dbReference type="SMART" id="SM00240">
    <property type="entry name" value="FHA"/>
    <property type="match status" value="1"/>
</dbReference>
<dbReference type="InterPro" id="IPR008984">
    <property type="entry name" value="SMAD_FHA_dom_sf"/>
</dbReference>
<dbReference type="Pfam" id="PF00498">
    <property type="entry name" value="FHA"/>
    <property type="match status" value="1"/>
</dbReference>
<dbReference type="InterPro" id="IPR027417">
    <property type="entry name" value="P-loop_NTPase"/>
</dbReference>
<dbReference type="PANTHER" id="PTHR22683:SF41">
    <property type="entry name" value="DNA TRANSLOCASE FTSK"/>
    <property type="match status" value="1"/>
</dbReference>
<proteinExistence type="predicted"/>
<accession>A0A9D9IH65</accession>
<dbReference type="EMBL" id="JADIMA010000032">
    <property type="protein sequence ID" value="MBO8472628.1"/>
    <property type="molecule type" value="Genomic_DNA"/>
</dbReference>
<dbReference type="PANTHER" id="PTHR22683">
    <property type="entry name" value="SPORULATION PROTEIN RELATED"/>
    <property type="match status" value="1"/>
</dbReference>
<dbReference type="SUPFAM" id="SSF52540">
    <property type="entry name" value="P-loop containing nucleoside triphosphate hydrolases"/>
    <property type="match status" value="1"/>
</dbReference>
<evidence type="ECO:0000256" key="2">
    <source>
        <dbReference type="ARBA" id="ARBA00022840"/>
    </source>
</evidence>
<evidence type="ECO:0000259" key="5">
    <source>
        <dbReference type="PROSITE" id="PS50006"/>
    </source>
</evidence>
<keyword evidence="4" id="KW-0175">Coiled coil</keyword>
<evidence type="ECO:0000313" key="7">
    <source>
        <dbReference type="EMBL" id="MBO8472628.1"/>
    </source>
</evidence>
<keyword evidence="1 3" id="KW-0547">Nucleotide-binding</keyword>
<reference evidence="7" key="2">
    <citation type="journal article" date="2021" name="PeerJ">
        <title>Extensive microbial diversity within the chicken gut microbiome revealed by metagenomics and culture.</title>
        <authorList>
            <person name="Gilroy R."/>
            <person name="Ravi A."/>
            <person name="Getino M."/>
            <person name="Pursley I."/>
            <person name="Horton D.L."/>
            <person name="Alikhan N.F."/>
            <person name="Baker D."/>
            <person name="Gharbi K."/>
            <person name="Hall N."/>
            <person name="Watson M."/>
            <person name="Adriaenssens E.M."/>
            <person name="Foster-Nyarko E."/>
            <person name="Jarju S."/>
            <person name="Secka A."/>
            <person name="Antonio M."/>
            <person name="Oren A."/>
            <person name="Chaudhuri R.R."/>
            <person name="La Ragione R."/>
            <person name="Hildebrand F."/>
            <person name="Pallen M.J."/>
        </authorList>
    </citation>
    <scope>NUCLEOTIDE SEQUENCE</scope>
    <source>
        <strain evidence="7">B1-8020</strain>
    </source>
</reference>
<feature type="coiled-coil region" evidence="4">
    <location>
        <begin position="863"/>
        <end position="890"/>
    </location>
</feature>
<dbReference type="SUPFAM" id="SSF49879">
    <property type="entry name" value="SMAD/FHA domain"/>
    <property type="match status" value="1"/>
</dbReference>
<keyword evidence="2 3" id="KW-0067">ATP-binding</keyword>
<comment type="caution">
    <text evidence="7">The sequence shown here is derived from an EMBL/GenBank/DDBJ whole genome shotgun (WGS) entry which is preliminary data.</text>
</comment>
<dbReference type="CDD" id="cd00060">
    <property type="entry name" value="FHA"/>
    <property type="match status" value="1"/>
</dbReference>
<name>A0A9D9IH65_9BACT</name>
<dbReference type="AlphaFoldDB" id="A0A9D9IH65"/>
<protein>
    <submittedName>
        <fullName evidence="7">FHA domain-containing protein</fullName>
    </submittedName>
</protein>
<evidence type="ECO:0000256" key="4">
    <source>
        <dbReference type="SAM" id="Coils"/>
    </source>
</evidence>
<dbReference type="PROSITE" id="PS50006">
    <property type="entry name" value="FHA_DOMAIN"/>
    <property type="match status" value="1"/>
</dbReference>
<evidence type="ECO:0000256" key="1">
    <source>
        <dbReference type="ARBA" id="ARBA00022741"/>
    </source>
</evidence>